<dbReference type="RefSeq" id="XP_039143557.1">
    <property type="nucleotide sequence ID" value="XM_039287623.1"/>
</dbReference>
<evidence type="ECO:0000256" key="4">
    <source>
        <dbReference type="SAM" id="Coils"/>
    </source>
</evidence>
<organism evidence="7 8">
    <name type="scientific">Dioscorea cayennensis subsp. rotundata</name>
    <name type="common">White Guinea yam</name>
    <name type="synonym">Dioscorea rotundata</name>
    <dbReference type="NCBI Taxonomy" id="55577"/>
    <lineage>
        <taxon>Eukaryota</taxon>
        <taxon>Viridiplantae</taxon>
        <taxon>Streptophyta</taxon>
        <taxon>Embryophyta</taxon>
        <taxon>Tracheophyta</taxon>
        <taxon>Spermatophyta</taxon>
        <taxon>Magnoliopsida</taxon>
        <taxon>Liliopsida</taxon>
        <taxon>Dioscoreales</taxon>
        <taxon>Dioscoreaceae</taxon>
        <taxon>Dioscorea</taxon>
    </lineage>
</organism>
<keyword evidence="2" id="KW-0805">Transcription regulation</keyword>
<comment type="similarity">
    <text evidence="1">Belongs to the bHLH protein family.</text>
</comment>
<feature type="domain" description="BHLH" evidence="6">
    <location>
        <begin position="325"/>
        <end position="374"/>
    </location>
</feature>
<sequence>MDSIFFLEAEARRLFLRDVGRTLGCLYISLWSYIPPPSNCLVCMDAWFHEDDATQPSTTSFLSVPQRLFDAYKRSFCSIQDSSVPGVAFKQGLPYFELRESELITSAYSQVQQHFYQEAGVKTAVFLGCNGGEAEIGMPTLPNMMNMQMDIRQIFTELIPTDLSKPSSSSSSSLRSLSIGSPEYSPLLLNKPSTTHFDDNFRDTATKQATPPSYLLTMQASGFNQYQQTWFPNQSSEDDAMTKAMLAVISSSSPSSHPPPPPPPKLNQPVGAFRLYNPSLAPRTDPKNTTWHSQKMIKMAIALSKRINLIKFKSAAVLQDQRPTSNQLHHMISERKRREKLNESFLALRNLLPPGFKKDKASVLANTKDYLNTLKAEISELKQKNEILEKKLLFADEIPENADDDSNEKFKVQITRLSESTSQGQRITLTIDVREECDIIVFILRVLECLKSMSFINLVSINASTLPPHIHMFARGTLTLQIEASDWDEASFKETVTRMVARTLARPETES</sequence>
<keyword evidence="7" id="KW-1185">Reference proteome</keyword>
<proteinExistence type="inferred from homology"/>
<accession>A0AB40CTY1</accession>
<keyword evidence="4" id="KW-0175">Coiled coil</keyword>
<protein>
    <submittedName>
        <fullName evidence="8">Transcription factor bHLH041</fullName>
    </submittedName>
</protein>
<gene>
    <name evidence="8" type="primary">LOC120280695</name>
</gene>
<evidence type="ECO:0000256" key="5">
    <source>
        <dbReference type="SAM" id="MobiDB-lite"/>
    </source>
</evidence>
<dbReference type="PANTHER" id="PTHR46665">
    <property type="entry name" value="TRANSCRIPTION FACTOR BHLH041-RELATED-RELATED"/>
    <property type="match status" value="1"/>
</dbReference>
<dbReference type="InterPro" id="IPR011598">
    <property type="entry name" value="bHLH_dom"/>
</dbReference>
<evidence type="ECO:0000259" key="6">
    <source>
        <dbReference type="PROSITE" id="PS50888"/>
    </source>
</evidence>
<dbReference type="Pfam" id="PF00010">
    <property type="entry name" value="HLH"/>
    <property type="match status" value="1"/>
</dbReference>
<dbReference type="InterPro" id="IPR055477">
    <property type="entry name" value="DUF7049"/>
</dbReference>
<dbReference type="Proteomes" id="UP001515500">
    <property type="component" value="Chromosome 17"/>
</dbReference>
<dbReference type="SUPFAM" id="SSF47459">
    <property type="entry name" value="HLH, helix-loop-helix DNA-binding domain"/>
    <property type="match status" value="1"/>
</dbReference>
<dbReference type="InterPro" id="IPR036638">
    <property type="entry name" value="HLH_DNA-bd_sf"/>
</dbReference>
<evidence type="ECO:0000313" key="8">
    <source>
        <dbReference type="RefSeq" id="XP_039143557.1"/>
    </source>
</evidence>
<dbReference type="Pfam" id="PF23133">
    <property type="entry name" value="DUF7050"/>
    <property type="match status" value="1"/>
</dbReference>
<dbReference type="SMART" id="SM00353">
    <property type="entry name" value="HLH"/>
    <property type="match status" value="1"/>
</dbReference>
<dbReference type="InterPro" id="IPR055478">
    <property type="entry name" value="DUF7050"/>
</dbReference>
<dbReference type="GeneID" id="120280695"/>
<dbReference type="InterPro" id="IPR045239">
    <property type="entry name" value="bHLH95_bHLH"/>
</dbReference>
<feature type="coiled-coil region" evidence="4">
    <location>
        <begin position="364"/>
        <end position="398"/>
    </location>
</feature>
<dbReference type="PROSITE" id="PS50888">
    <property type="entry name" value="BHLH"/>
    <property type="match status" value="1"/>
</dbReference>
<feature type="region of interest" description="Disordered" evidence="5">
    <location>
        <begin position="185"/>
        <end position="210"/>
    </location>
</feature>
<reference evidence="8" key="1">
    <citation type="submission" date="2025-08" db="UniProtKB">
        <authorList>
            <consortium name="RefSeq"/>
        </authorList>
    </citation>
    <scope>IDENTIFICATION</scope>
</reference>
<evidence type="ECO:0000313" key="7">
    <source>
        <dbReference type="Proteomes" id="UP001515500"/>
    </source>
</evidence>
<evidence type="ECO:0000256" key="3">
    <source>
        <dbReference type="ARBA" id="ARBA00023163"/>
    </source>
</evidence>
<feature type="compositionally biased region" description="Basic and acidic residues" evidence="5">
    <location>
        <begin position="196"/>
        <end position="205"/>
    </location>
</feature>
<dbReference type="AlphaFoldDB" id="A0AB40CTY1"/>
<dbReference type="PANTHER" id="PTHR46665:SF1">
    <property type="entry name" value="SPERMATOGENESIS- AND OOGENESIS-SPECIFIC BASIC HELIX-LOOP-HELIX-CONTAINING PROTEIN 1"/>
    <property type="match status" value="1"/>
</dbReference>
<dbReference type="Gene3D" id="4.10.280.10">
    <property type="entry name" value="Helix-loop-helix DNA-binding domain"/>
    <property type="match status" value="1"/>
</dbReference>
<evidence type="ECO:0000256" key="1">
    <source>
        <dbReference type="ARBA" id="ARBA00005510"/>
    </source>
</evidence>
<keyword evidence="3" id="KW-0804">Transcription</keyword>
<dbReference type="Pfam" id="PF23132">
    <property type="entry name" value="DUF7049"/>
    <property type="match status" value="1"/>
</dbReference>
<name>A0AB40CTY1_DIOCR</name>
<dbReference type="CDD" id="cd11393">
    <property type="entry name" value="bHLH_AtbHLH_like"/>
    <property type="match status" value="1"/>
</dbReference>
<evidence type="ECO:0000256" key="2">
    <source>
        <dbReference type="ARBA" id="ARBA00023015"/>
    </source>
</evidence>
<dbReference type="InterPro" id="IPR044658">
    <property type="entry name" value="bHLH92/bHLH041-like"/>
</dbReference>
<dbReference type="GO" id="GO:0046983">
    <property type="term" value="F:protein dimerization activity"/>
    <property type="evidence" value="ECO:0007669"/>
    <property type="project" value="InterPro"/>
</dbReference>